<sequence length="164" mass="17966">MLGFAVLFSVMTSTGALYINTVQKFEYIRQGGNGPAVAFTALLSKHTTVSSHGVVKYDNVLTNVGGAYEPSTGIFTAPYRGIYTISCILMSHPSNYVHLRLTMNNKKLSIVYSGPKTHPHSGQTLQLLVNKGDKIWVQNENDQTAKLNDHGSYNVFSGVLIKKI</sequence>
<dbReference type="Gene3D" id="2.60.120.40">
    <property type="match status" value="1"/>
</dbReference>
<dbReference type="AlphaFoldDB" id="A0A8W8M1Q8"/>
<organism evidence="5 6">
    <name type="scientific">Magallana gigas</name>
    <name type="common">Pacific oyster</name>
    <name type="synonym">Crassostrea gigas</name>
    <dbReference type="NCBI Taxonomy" id="29159"/>
    <lineage>
        <taxon>Eukaryota</taxon>
        <taxon>Metazoa</taxon>
        <taxon>Spiralia</taxon>
        <taxon>Lophotrochozoa</taxon>
        <taxon>Mollusca</taxon>
        <taxon>Bivalvia</taxon>
        <taxon>Autobranchia</taxon>
        <taxon>Pteriomorphia</taxon>
        <taxon>Ostreida</taxon>
        <taxon>Ostreoidea</taxon>
        <taxon>Ostreidae</taxon>
        <taxon>Magallana</taxon>
    </lineage>
</organism>
<accession>A0A8W8M1Q8</accession>
<evidence type="ECO:0000256" key="1">
    <source>
        <dbReference type="ARBA" id="ARBA00004613"/>
    </source>
</evidence>
<dbReference type="InterPro" id="IPR050392">
    <property type="entry name" value="Collagen/C1q_domain"/>
</dbReference>
<evidence type="ECO:0000313" key="5">
    <source>
        <dbReference type="EnsemblMetazoa" id="G30784.1:cds"/>
    </source>
</evidence>
<keyword evidence="6" id="KW-1185">Reference proteome</keyword>
<feature type="domain" description="C1q" evidence="4">
    <location>
        <begin position="32"/>
        <end position="164"/>
    </location>
</feature>
<comment type="subcellular location">
    <subcellularLocation>
        <location evidence="1">Secreted</location>
    </subcellularLocation>
</comment>
<dbReference type="PANTHER" id="PTHR15427:SF50">
    <property type="entry name" value="COMPLEMENT C1Q TUMOR NECROSIS FACTOR-RELATED PROTEIN 2-LIKE"/>
    <property type="match status" value="1"/>
</dbReference>
<dbReference type="PANTHER" id="PTHR15427">
    <property type="entry name" value="EMILIN ELASTIN MICROFIBRIL INTERFACE-LOCATED PROTEIN ELASTIN MICROFIBRIL INTERFACER"/>
    <property type="match status" value="1"/>
</dbReference>
<evidence type="ECO:0000256" key="3">
    <source>
        <dbReference type="SAM" id="SignalP"/>
    </source>
</evidence>
<dbReference type="OrthoDB" id="6158645at2759"/>
<evidence type="ECO:0000256" key="2">
    <source>
        <dbReference type="ARBA" id="ARBA00022525"/>
    </source>
</evidence>
<dbReference type="EnsemblMetazoa" id="G30784.1">
    <property type="protein sequence ID" value="G30784.1:cds"/>
    <property type="gene ID" value="G30784"/>
</dbReference>
<dbReference type="SUPFAM" id="SSF49842">
    <property type="entry name" value="TNF-like"/>
    <property type="match status" value="1"/>
</dbReference>
<reference evidence="5" key="1">
    <citation type="submission" date="2022-08" db="UniProtKB">
        <authorList>
            <consortium name="EnsemblMetazoa"/>
        </authorList>
    </citation>
    <scope>IDENTIFICATION</scope>
    <source>
        <strain evidence="5">05x7-T-G4-1.051#20</strain>
    </source>
</reference>
<protein>
    <recommendedName>
        <fullName evidence="4">C1q domain-containing protein</fullName>
    </recommendedName>
</protein>
<evidence type="ECO:0000313" key="6">
    <source>
        <dbReference type="Proteomes" id="UP000005408"/>
    </source>
</evidence>
<dbReference type="GO" id="GO:0005576">
    <property type="term" value="C:extracellular region"/>
    <property type="evidence" value="ECO:0007669"/>
    <property type="project" value="UniProtKB-SubCell"/>
</dbReference>
<dbReference type="OMA" id="WTHQGPF"/>
<dbReference type="InterPro" id="IPR008983">
    <property type="entry name" value="Tumour_necrosis_fac-like_dom"/>
</dbReference>
<feature type="chain" id="PRO_5036484510" description="C1q domain-containing protein" evidence="3">
    <location>
        <begin position="17"/>
        <end position="164"/>
    </location>
</feature>
<feature type="signal peptide" evidence="3">
    <location>
        <begin position="1"/>
        <end position="16"/>
    </location>
</feature>
<proteinExistence type="predicted"/>
<keyword evidence="3" id="KW-0732">Signal</keyword>
<dbReference type="Proteomes" id="UP000005408">
    <property type="component" value="Unassembled WGS sequence"/>
</dbReference>
<evidence type="ECO:0000259" key="4">
    <source>
        <dbReference type="PROSITE" id="PS50871"/>
    </source>
</evidence>
<dbReference type="PRINTS" id="PR00007">
    <property type="entry name" value="COMPLEMNTC1Q"/>
</dbReference>
<name>A0A8W8M1Q8_MAGGI</name>
<dbReference type="PROSITE" id="PS50871">
    <property type="entry name" value="C1Q"/>
    <property type="match status" value="1"/>
</dbReference>
<keyword evidence="2" id="KW-0964">Secreted</keyword>
<dbReference type="Pfam" id="PF00386">
    <property type="entry name" value="C1q"/>
    <property type="match status" value="1"/>
</dbReference>
<dbReference type="SMART" id="SM00110">
    <property type="entry name" value="C1Q"/>
    <property type="match status" value="1"/>
</dbReference>
<dbReference type="InterPro" id="IPR001073">
    <property type="entry name" value="C1q_dom"/>
</dbReference>